<evidence type="ECO:0000256" key="1">
    <source>
        <dbReference type="ARBA" id="ARBA00013194"/>
    </source>
</evidence>
<gene>
    <name evidence="5" type="ORF">WMW71_12255</name>
</gene>
<dbReference type="InterPro" id="IPR044665">
    <property type="entry name" value="E_coli_cyclophilin_A-like"/>
</dbReference>
<reference evidence="5 6" key="1">
    <citation type="submission" date="2024-04" db="EMBL/GenBank/DDBJ databases">
        <title>draft genome sequnece of Flavobacterium buctense JCM 30750.</title>
        <authorList>
            <person name="Kim D.-U."/>
        </authorList>
    </citation>
    <scope>NUCLEOTIDE SEQUENCE [LARGE SCALE GENOMIC DNA]</scope>
    <source>
        <strain evidence="5 6">JCM 30750</strain>
    </source>
</reference>
<dbReference type="PROSITE" id="PS51257">
    <property type="entry name" value="PROKAR_LIPOPROTEIN"/>
    <property type="match status" value="1"/>
</dbReference>
<accession>A0ABU9E518</accession>
<dbReference type="InterPro" id="IPR029000">
    <property type="entry name" value="Cyclophilin-like_dom_sf"/>
</dbReference>
<evidence type="ECO:0000259" key="4">
    <source>
        <dbReference type="PROSITE" id="PS50072"/>
    </source>
</evidence>
<dbReference type="RefSeq" id="WP_187661116.1">
    <property type="nucleotide sequence ID" value="NZ_JACTAB010000009.1"/>
</dbReference>
<evidence type="ECO:0000313" key="5">
    <source>
        <dbReference type="EMBL" id="MEK8181115.1"/>
    </source>
</evidence>
<dbReference type="Gene3D" id="2.40.100.10">
    <property type="entry name" value="Cyclophilin-like"/>
    <property type="match status" value="1"/>
</dbReference>
<protein>
    <recommendedName>
        <fullName evidence="1">peptidylprolyl isomerase</fullName>
        <ecNumber evidence="1">5.2.1.8</ecNumber>
    </recommendedName>
</protein>
<keyword evidence="3 5" id="KW-0413">Isomerase</keyword>
<proteinExistence type="predicted"/>
<dbReference type="InterPro" id="IPR002130">
    <property type="entry name" value="Cyclophilin-type_PPIase_dom"/>
</dbReference>
<evidence type="ECO:0000256" key="2">
    <source>
        <dbReference type="ARBA" id="ARBA00023110"/>
    </source>
</evidence>
<dbReference type="PANTHER" id="PTHR43246">
    <property type="entry name" value="PEPTIDYL-PROLYL CIS-TRANS ISOMERASE CYP38, CHLOROPLASTIC"/>
    <property type="match status" value="1"/>
</dbReference>
<dbReference type="GO" id="GO:0003755">
    <property type="term" value="F:peptidyl-prolyl cis-trans isomerase activity"/>
    <property type="evidence" value="ECO:0007669"/>
    <property type="project" value="UniProtKB-EC"/>
</dbReference>
<evidence type="ECO:0000256" key="3">
    <source>
        <dbReference type="ARBA" id="ARBA00023235"/>
    </source>
</evidence>
<feature type="domain" description="PPIase cyclophilin-type" evidence="4">
    <location>
        <begin position="43"/>
        <end position="167"/>
    </location>
</feature>
<sequence>MRILLFLILSLFASSCKESEFKLEWTKEQAPKTFTARFETTKGDFEMEITRSWSPLAADRLYQLIKHGYYDNALFYRVVPEFVAQFGNTDNLSMKNWRSIKIPDEPVLHSNNRGTISFARFGKDSRDLEVFINLTDNKVLDTLGFEAVKGFTPLGKVKKGMDVVDKLYSGYAEEPMTDTNLYQNRDLFYQTYPKLDLIKKAYLIE</sequence>
<dbReference type="EMBL" id="JBBPCB010000009">
    <property type="protein sequence ID" value="MEK8181115.1"/>
    <property type="molecule type" value="Genomic_DNA"/>
</dbReference>
<dbReference type="Proteomes" id="UP001491349">
    <property type="component" value="Unassembled WGS sequence"/>
</dbReference>
<dbReference type="SUPFAM" id="SSF50891">
    <property type="entry name" value="Cyclophilin-like"/>
    <property type="match status" value="1"/>
</dbReference>
<dbReference type="Pfam" id="PF00160">
    <property type="entry name" value="Pro_isomerase"/>
    <property type="match status" value="1"/>
</dbReference>
<dbReference type="EC" id="5.2.1.8" evidence="1"/>
<dbReference type="PROSITE" id="PS50072">
    <property type="entry name" value="CSA_PPIASE_2"/>
    <property type="match status" value="1"/>
</dbReference>
<organism evidence="5 6">
    <name type="scientific">Flavobacterium buctense</name>
    <dbReference type="NCBI Taxonomy" id="1648146"/>
    <lineage>
        <taxon>Bacteria</taxon>
        <taxon>Pseudomonadati</taxon>
        <taxon>Bacteroidota</taxon>
        <taxon>Flavobacteriia</taxon>
        <taxon>Flavobacteriales</taxon>
        <taxon>Flavobacteriaceae</taxon>
        <taxon>Flavobacterium</taxon>
    </lineage>
</organism>
<evidence type="ECO:0000313" key="6">
    <source>
        <dbReference type="Proteomes" id="UP001491349"/>
    </source>
</evidence>
<comment type="caution">
    <text evidence="5">The sequence shown here is derived from an EMBL/GenBank/DDBJ whole genome shotgun (WGS) entry which is preliminary data.</text>
</comment>
<name>A0ABU9E518_9FLAO</name>
<keyword evidence="2" id="KW-0697">Rotamase</keyword>
<keyword evidence="6" id="KW-1185">Reference proteome</keyword>